<evidence type="ECO:0000313" key="2">
    <source>
        <dbReference type="EMBL" id="OTF91799.1"/>
    </source>
</evidence>
<dbReference type="EMBL" id="CM007905">
    <property type="protein sequence ID" value="OTF91799.1"/>
    <property type="molecule type" value="Genomic_DNA"/>
</dbReference>
<dbReference type="InParanoid" id="A0A251RZQ0"/>
<dbReference type="AlphaFoldDB" id="A0A251RZQ0"/>
<dbReference type="PANTHER" id="PTHR35109:SF1">
    <property type="entry name" value="GLUTAMATE RACEMASE"/>
    <property type="match status" value="1"/>
</dbReference>
<name>A0A251RZQ0_HELAN</name>
<proteinExistence type="predicted"/>
<dbReference type="OrthoDB" id="1930788at2759"/>
<dbReference type="Proteomes" id="UP000215914">
    <property type="component" value="Chromosome 16"/>
</dbReference>
<sequence>MTRGGQAMTITTLLFRRSKAITPKRVVVRCMNKVARWDECYDDEHEVHSFDHKVQPQDNKYKEYDEGYWIPHPRTGIYYPKGHEWVMKDVPDGAATFDYNYWFRNGDDNEYGV</sequence>
<evidence type="ECO:0008006" key="4">
    <source>
        <dbReference type="Google" id="ProtNLM"/>
    </source>
</evidence>
<reference evidence="1 3" key="1">
    <citation type="journal article" date="2017" name="Nature">
        <title>The sunflower genome provides insights into oil metabolism, flowering and Asterid evolution.</title>
        <authorList>
            <person name="Badouin H."/>
            <person name="Gouzy J."/>
            <person name="Grassa C.J."/>
            <person name="Murat F."/>
            <person name="Staton S.E."/>
            <person name="Cottret L."/>
            <person name="Lelandais-Briere C."/>
            <person name="Owens G.L."/>
            <person name="Carrere S."/>
            <person name="Mayjonade B."/>
            <person name="Legrand L."/>
            <person name="Gill N."/>
            <person name="Kane N.C."/>
            <person name="Bowers J.E."/>
            <person name="Hubner S."/>
            <person name="Bellec A."/>
            <person name="Berard A."/>
            <person name="Berges H."/>
            <person name="Blanchet N."/>
            <person name="Boniface M.C."/>
            <person name="Brunel D."/>
            <person name="Catrice O."/>
            <person name="Chaidir N."/>
            <person name="Claudel C."/>
            <person name="Donnadieu C."/>
            <person name="Faraut T."/>
            <person name="Fievet G."/>
            <person name="Helmstetter N."/>
            <person name="King M."/>
            <person name="Knapp S.J."/>
            <person name="Lai Z."/>
            <person name="Le Paslier M.C."/>
            <person name="Lippi Y."/>
            <person name="Lorenzon L."/>
            <person name="Mandel J.R."/>
            <person name="Marage G."/>
            <person name="Marchand G."/>
            <person name="Marquand E."/>
            <person name="Bret-Mestries E."/>
            <person name="Morien E."/>
            <person name="Nambeesan S."/>
            <person name="Nguyen T."/>
            <person name="Pegot-Espagnet P."/>
            <person name="Pouilly N."/>
            <person name="Raftis F."/>
            <person name="Sallet E."/>
            <person name="Schiex T."/>
            <person name="Thomas J."/>
            <person name="Vandecasteele C."/>
            <person name="Vares D."/>
            <person name="Vear F."/>
            <person name="Vautrin S."/>
            <person name="Crespi M."/>
            <person name="Mangin B."/>
            <person name="Burke J.M."/>
            <person name="Salse J."/>
            <person name="Munos S."/>
            <person name="Vincourt P."/>
            <person name="Rieseberg L.H."/>
            <person name="Langlade N.B."/>
        </authorList>
    </citation>
    <scope>NUCLEOTIDE SEQUENCE [LARGE SCALE GENOMIC DNA]</scope>
    <source>
        <strain evidence="3">cv. SF193</strain>
        <tissue evidence="1">Leaves</tissue>
    </source>
</reference>
<protein>
    <recommendedName>
        <fullName evidence="4">Late embryogenesis abundant protein, LEA5-type</fullName>
    </recommendedName>
</protein>
<dbReference type="PANTHER" id="PTHR35109">
    <property type="entry name" value="GLUTAMATE RACEMASE"/>
    <property type="match status" value="1"/>
</dbReference>
<dbReference type="OMA" id="SEYEEHE"/>
<keyword evidence="3" id="KW-1185">Reference proteome</keyword>
<evidence type="ECO:0000313" key="3">
    <source>
        <dbReference type="Proteomes" id="UP000215914"/>
    </source>
</evidence>
<dbReference type="Gramene" id="mRNA:HanXRQr2_Chr16g0752051">
    <property type="protein sequence ID" value="mRNA:HanXRQr2_Chr16g0752051"/>
    <property type="gene ID" value="HanXRQr2_Chr16g0752051"/>
</dbReference>
<organism evidence="2 3">
    <name type="scientific">Helianthus annuus</name>
    <name type="common">Common sunflower</name>
    <dbReference type="NCBI Taxonomy" id="4232"/>
    <lineage>
        <taxon>Eukaryota</taxon>
        <taxon>Viridiplantae</taxon>
        <taxon>Streptophyta</taxon>
        <taxon>Embryophyta</taxon>
        <taxon>Tracheophyta</taxon>
        <taxon>Spermatophyta</taxon>
        <taxon>Magnoliopsida</taxon>
        <taxon>eudicotyledons</taxon>
        <taxon>Gunneridae</taxon>
        <taxon>Pentapetalae</taxon>
        <taxon>asterids</taxon>
        <taxon>campanulids</taxon>
        <taxon>Asterales</taxon>
        <taxon>Asteraceae</taxon>
        <taxon>Asteroideae</taxon>
        <taxon>Heliantheae alliance</taxon>
        <taxon>Heliantheae</taxon>
        <taxon>Helianthus</taxon>
    </lineage>
</organism>
<reference evidence="1" key="3">
    <citation type="submission" date="2020-06" db="EMBL/GenBank/DDBJ databases">
        <title>Helianthus annuus Genome sequencing and assembly Release 2.</title>
        <authorList>
            <person name="Gouzy J."/>
            <person name="Langlade N."/>
            <person name="Munos S."/>
        </authorList>
    </citation>
    <scope>NUCLEOTIDE SEQUENCE</scope>
    <source>
        <tissue evidence="1">Leaves</tissue>
    </source>
</reference>
<evidence type="ECO:0000313" key="1">
    <source>
        <dbReference type="EMBL" id="KAF5760316.1"/>
    </source>
</evidence>
<reference evidence="2" key="2">
    <citation type="submission" date="2017-02" db="EMBL/GenBank/DDBJ databases">
        <title>Sunflower complete genome.</title>
        <authorList>
            <person name="Langlade N."/>
            <person name="Munos S."/>
        </authorList>
    </citation>
    <scope>NUCLEOTIDE SEQUENCE [LARGE SCALE GENOMIC DNA]</scope>
    <source>
        <tissue evidence="2">Leaves</tissue>
    </source>
</reference>
<gene>
    <name evidence="2" type="ORF">HannXRQ_Chr16g0514921</name>
    <name evidence="1" type="ORF">HanXRQr2_Chr16g0752051</name>
</gene>
<accession>A0A251RZQ0</accession>
<dbReference type="EMBL" id="MNCJ02000331">
    <property type="protein sequence ID" value="KAF5760316.1"/>
    <property type="molecule type" value="Genomic_DNA"/>
</dbReference>